<dbReference type="STRING" id="35128.B8BTH0"/>
<reference evidence="1 2" key="1">
    <citation type="journal article" date="2004" name="Science">
        <title>The genome of the diatom Thalassiosira pseudonana: ecology, evolution, and metabolism.</title>
        <authorList>
            <person name="Armbrust E.V."/>
            <person name="Berges J.A."/>
            <person name="Bowler C."/>
            <person name="Green B.R."/>
            <person name="Martinez D."/>
            <person name="Putnam N.H."/>
            <person name="Zhou S."/>
            <person name="Allen A.E."/>
            <person name="Apt K.E."/>
            <person name="Bechner M."/>
            <person name="Brzezinski M.A."/>
            <person name="Chaal B.K."/>
            <person name="Chiovitti A."/>
            <person name="Davis A.K."/>
            <person name="Demarest M.S."/>
            <person name="Detter J.C."/>
            <person name="Glavina T."/>
            <person name="Goodstein D."/>
            <person name="Hadi M.Z."/>
            <person name="Hellsten U."/>
            <person name="Hildebrand M."/>
            <person name="Jenkins B.D."/>
            <person name="Jurka J."/>
            <person name="Kapitonov V.V."/>
            <person name="Kroger N."/>
            <person name="Lau W.W."/>
            <person name="Lane T.W."/>
            <person name="Larimer F.W."/>
            <person name="Lippmeier J.C."/>
            <person name="Lucas S."/>
            <person name="Medina M."/>
            <person name="Montsant A."/>
            <person name="Obornik M."/>
            <person name="Parker M.S."/>
            <person name="Palenik B."/>
            <person name="Pazour G.J."/>
            <person name="Richardson P.M."/>
            <person name="Rynearson T.A."/>
            <person name="Saito M.A."/>
            <person name="Schwartz D.C."/>
            <person name="Thamatrakoln K."/>
            <person name="Valentin K."/>
            <person name="Vardi A."/>
            <person name="Wilkerson F.P."/>
            <person name="Rokhsar D.S."/>
        </authorList>
    </citation>
    <scope>NUCLEOTIDE SEQUENCE [LARGE SCALE GENOMIC DNA]</scope>
    <source>
        <strain evidence="1 2">CCMP1335</strain>
    </source>
</reference>
<dbReference type="OMA" id="GATHWEI"/>
<dbReference type="GeneID" id="7452187"/>
<dbReference type="AlphaFoldDB" id="B8BTH0"/>
<dbReference type="PANTHER" id="PTHR14030">
    <property type="entry name" value="MITOTIC CHECKPOINT SERINE/THREONINE-PROTEIN KINASE BUB1"/>
    <property type="match status" value="1"/>
</dbReference>
<name>B8BTH0_THAPS</name>
<keyword evidence="1" id="KW-0418">Kinase</keyword>
<dbReference type="HOGENOM" id="CLU_1744209_0_0_1"/>
<evidence type="ECO:0000313" key="2">
    <source>
        <dbReference type="Proteomes" id="UP000001449"/>
    </source>
</evidence>
<dbReference type="PaxDb" id="35128-Thaps261217"/>
<dbReference type="GO" id="GO:0007094">
    <property type="term" value="P:mitotic spindle assembly checkpoint signaling"/>
    <property type="evidence" value="ECO:0007669"/>
    <property type="project" value="InterPro"/>
</dbReference>
<dbReference type="EMBL" id="CM000639">
    <property type="protein sequence ID" value="EED95093.1"/>
    <property type="molecule type" value="Genomic_DNA"/>
</dbReference>
<dbReference type="KEGG" id="tps:THAPSDRAFT_261217"/>
<dbReference type="Gene3D" id="1.10.510.10">
    <property type="entry name" value="Transferase(Phosphotransferase) domain 1"/>
    <property type="match status" value="1"/>
</dbReference>
<evidence type="ECO:0000313" key="1">
    <source>
        <dbReference type="EMBL" id="EED95093.1"/>
    </source>
</evidence>
<gene>
    <name evidence="1" type="ORF">THAPSDRAFT_261217</name>
</gene>
<dbReference type="eggNOG" id="KOG1166">
    <property type="taxonomic scope" value="Eukaryota"/>
</dbReference>
<sequence>MLVDFGRAVDLEEVTTQKSNPLSTLFKGSVAAEDMECGTMRQGNPWGVDLDLFGLCASSYILLFGSHIEVVQEKATGKWRIQKLLRRYWQRDLWQRLFDTLLNFDVCSGDYDELSYIREAFDEFIDGKDRRREIESRLTQLYTHLPKKRP</sequence>
<keyword evidence="2" id="KW-1185">Reference proteome</keyword>
<keyword evidence="1" id="KW-0808">Transferase</keyword>
<accession>B8BTH0</accession>
<organism evidence="1 2">
    <name type="scientific">Thalassiosira pseudonana</name>
    <name type="common">Marine diatom</name>
    <name type="synonym">Cyclotella nana</name>
    <dbReference type="NCBI Taxonomy" id="35128"/>
    <lineage>
        <taxon>Eukaryota</taxon>
        <taxon>Sar</taxon>
        <taxon>Stramenopiles</taxon>
        <taxon>Ochrophyta</taxon>
        <taxon>Bacillariophyta</taxon>
        <taxon>Coscinodiscophyceae</taxon>
        <taxon>Thalassiosirophycidae</taxon>
        <taxon>Thalassiosirales</taxon>
        <taxon>Thalassiosiraceae</taxon>
        <taxon>Thalassiosira</taxon>
    </lineage>
</organism>
<proteinExistence type="predicted"/>
<reference evidence="1 2" key="2">
    <citation type="journal article" date="2008" name="Nature">
        <title>The Phaeodactylum genome reveals the evolutionary history of diatom genomes.</title>
        <authorList>
            <person name="Bowler C."/>
            <person name="Allen A.E."/>
            <person name="Badger J.H."/>
            <person name="Grimwood J."/>
            <person name="Jabbari K."/>
            <person name="Kuo A."/>
            <person name="Maheswari U."/>
            <person name="Martens C."/>
            <person name="Maumus F."/>
            <person name="Otillar R.P."/>
            <person name="Rayko E."/>
            <person name="Salamov A."/>
            <person name="Vandepoele K."/>
            <person name="Beszteri B."/>
            <person name="Gruber A."/>
            <person name="Heijde M."/>
            <person name="Katinka M."/>
            <person name="Mock T."/>
            <person name="Valentin K."/>
            <person name="Verret F."/>
            <person name="Berges J.A."/>
            <person name="Brownlee C."/>
            <person name="Cadoret J.P."/>
            <person name="Chiovitti A."/>
            <person name="Choi C.J."/>
            <person name="Coesel S."/>
            <person name="De Martino A."/>
            <person name="Detter J.C."/>
            <person name="Durkin C."/>
            <person name="Falciatore A."/>
            <person name="Fournet J."/>
            <person name="Haruta M."/>
            <person name="Huysman M.J."/>
            <person name="Jenkins B.D."/>
            <person name="Jiroutova K."/>
            <person name="Jorgensen R.E."/>
            <person name="Joubert Y."/>
            <person name="Kaplan A."/>
            <person name="Kroger N."/>
            <person name="Kroth P.G."/>
            <person name="La Roche J."/>
            <person name="Lindquist E."/>
            <person name="Lommer M."/>
            <person name="Martin-Jezequel V."/>
            <person name="Lopez P.J."/>
            <person name="Lucas S."/>
            <person name="Mangogna M."/>
            <person name="McGinnis K."/>
            <person name="Medlin L.K."/>
            <person name="Montsant A."/>
            <person name="Oudot-Le Secq M.P."/>
            <person name="Napoli C."/>
            <person name="Obornik M."/>
            <person name="Parker M.S."/>
            <person name="Petit J.L."/>
            <person name="Porcel B.M."/>
            <person name="Poulsen N."/>
            <person name="Robison M."/>
            <person name="Rychlewski L."/>
            <person name="Rynearson T.A."/>
            <person name="Schmutz J."/>
            <person name="Shapiro H."/>
            <person name="Siaut M."/>
            <person name="Stanley M."/>
            <person name="Sussman M.R."/>
            <person name="Taylor A.R."/>
            <person name="Vardi A."/>
            <person name="von Dassow P."/>
            <person name="Vyverman W."/>
            <person name="Willis A."/>
            <person name="Wyrwicz L.S."/>
            <person name="Rokhsar D.S."/>
            <person name="Weissenbach J."/>
            <person name="Armbrust E.V."/>
            <person name="Green B.R."/>
            <person name="Van de Peer Y."/>
            <person name="Grigoriev I.V."/>
        </authorList>
    </citation>
    <scope>NUCLEOTIDE SEQUENCE [LARGE SCALE GENOMIC DNA]</scope>
    <source>
        <strain evidence="1 2">CCMP1335</strain>
    </source>
</reference>
<dbReference type="GO" id="GO:0016301">
    <property type="term" value="F:kinase activity"/>
    <property type="evidence" value="ECO:0007669"/>
    <property type="project" value="UniProtKB-KW"/>
</dbReference>
<dbReference type="EC" id="2.7.1.-" evidence="1"/>
<protein>
    <submittedName>
        <fullName evidence="1">Spindle assembly checkpoint serine/threonine-protein kinase</fullName>
        <ecNumber evidence="1">2.7.1.-</ecNumber>
    </submittedName>
</protein>
<dbReference type="Proteomes" id="UP000001449">
    <property type="component" value="Chromosome 2"/>
</dbReference>
<dbReference type="RefSeq" id="XP_002287650.1">
    <property type="nucleotide sequence ID" value="XM_002287614.1"/>
</dbReference>
<dbReference type="InParanoid" id="B8BTH0"/>
<dbReference type="InterPro" id="IPR015661">
    <property type="entry name" value="Bub1/Mad3"/>
</dbReference>